<dbReference type="Pfam" id="PF06249">
    <property type="entry name" value="EutQ"/>
    <property type="match status" value="1"/>
</dbReference>
<accession>R4YSW3</accession>
<dbReference type="PANTHER" id="PTHR36169">
    <property type="entry name" value="ETHANOLAMINE UTILIZATION PROTEIN EUTQ"/>
    <property type="match status" value="1"/>
</dbReference>
<dbReference type="Gene3D" id="2.60.120.10">
    <property type="entry name" value="Jelly Rolls"/>
    <property type="match status" value="1"/>
</dbReference>
<dbReference type="SUPFAM" id="SSF51182">
    <property type="entry name" value="RmlC-like cupins"/>
    <property type="match status" value="1"/>
</dbReference>
<evidence type="ECO:0000313" key="1">
    <source>
        <dbReference type="EMBL" id="CCK75304.1"/>
    </source>
</evidence>
<dbReference type="PANTHER" id="PTHR36169:SF1">
    <property type="entry name" value="ACETATE KINASE EUTQ"/>
    <property type="match status" value="1"/>
</dbReference>
<name>R4YSW3_OLEAN</name>
<dbReference type="KEGG" id="oai:OLEAN_C11280"/>
<protein>
    <submittedName>
        <fullName evidence="1">Ethanolamine utilisation EutQ family protein</fullName>
    </submittedName>
</protein>
<proteinExistence type="predicted"/>
<dbReference type="STRING" id="698738.OLEAN_C11280"/>
<dbReference type="AlphaFoldDB" id="R4YSW3"/>
<dbReference type="InterPro" id="IPR010424">
    <property type="entry name" value="EutQ"/>
</dbReference>
<organism evidence="1 2">
    <name type="scientific">Oleispira antarctica RB-8</name>
    <dbReference type="NCBI Taxonomy" id="698738"/>
    <lineage>
        <taxon>Bacteria</taxon>
        <taxon>Pseudomonadati</taxon>
        <taxon>Pseudomonadota</taxon>
        <taxon>Gammaproteobacteria</taxon>
        <taxon>Oceanospirillales</taxon>
        <taxon>Oceanospirillaceae</taxon>
        <taxon>Oleispira</taxon>
    </lineage>
</organism>
<dbReference type="InterPro" id="IPR014710">
    <property type="entry name" value="RmlC-like_jellyroll"/>
</dbReference>
<dbReference type="NCBIfam" id="NF012001">
    <property type="entry name" value="PRK15457.1"/>
    <property type="match status" value="1"/>
</dbReference>
<evidence type="ECO:0000313" key="2">
    <source>
        <dbReference type="Proteomes" id="UP000032749"/>
    </source>
</evidence>
<keyword evidence="2" id="KW-1185">Reference proteome</keyword>
<dbReference type="OrthoDB" id="3828611at2"/>
<reference evidence="1 2" key="1">
    <citation type="journal article" date="2013" name="Nat. Commun.">
        <title>Genome sequence and functional genomic analysis of the oil-degrading bacterium Oleispira antarctica.</title>
        <authorList>
            <person name="Kube M."/>
            <person name="Chernikova T.N."/>
            <person name="Al-Ramahi Y."/>
            <person name="Beloqui A."/>
            <person name="Lopez-Cortez N."/>
            <person name="Guazzaroni M.E."/>
            <person name="Heipieper H.J."/>
            <person name="Klages S."/>
            <person name="Kotsyurbenko O.R."/>
            <person name="Langer I."/>
            <person name="Nechitaylo T.Y."/>
            <person name="Lunsdorf H."/>
            <person name="Fernandez M."/>
            <person name="Juarez S."/>
            <person name="Ciordia S."/>
            <person name="Singer A."/>
            <person name="Kagan O."/>
            <person name="Egorova O."/>
            <person name="Petit P.A."/>
            <person name="Stogios P."/>
            <person name="Kim Y."/>
            <person name="Tchigvintsev A."/>
            <person name="Flick R."/>
            <person name="Denaro R."/>
            <person name="Genovese M."/>
            <person name="Albar J.P."/>
            <person name="Reva O.N."/>
            <person name="Martinez-Gomariz M."/>
            <person name="Tran H."/>
            <person name="Ferrer M."/>
            <person name="Savchenko A."/>
            <person name="Yakunin A.F."/>
            <person name="Yakimov M.M."/>
            <person name="Golyshina O.V."/>
            <person name="Reinhardt R."/>
            <person name="Golyshin P.N."/>
        </authorList>
    </citation>
    <scope>NUCLEOTIDE SEQUENCE [LARGE SCALE GENOMIC DNA]</scope>
</reference>
<sequence length="243" mass="26048">MKTLITAEYVKKLHRDGEVSLTMTPQSTIITPEARDVAKSLGIQIIDAAVNIAAKPVAHTAATNTATSTAALASRNTDNTDQAQAIRRAVEAKLPAGKHDSALLEQLVAKAIRELQGTESGPYCERQVSDNGIVLVRGGSVKFGRFDGAPDQQIGLTDVIGSSDKSPIAAGFMQWEKSSFPWTLNYDEIEVILEGELHITCGGKTSIGKPGDVMFVPKGSSIEFGTPTKVRFVYITYPANWAD</sequence>
<dbReference type="EMBL" id="FO203512">
    <property type="protein sequence ID" value="CCK75304.1"/>
    <property type="molecule type" value="Genomic_DNA"/>
</dbReference>
<dbReference type="HOGENOM" id="CLU_082122_0_0_6"/>
<dbReference type="CDD" id="cd02228">
    <property type="entry name" value="cupin_EutQ"/>
    <property type="match status" value="1"/>
</dbReference>
<dbReference type="PATRIC" id="fig|698738.3.peg.1173"/>
<dbReference type="Proteomes" id="UP000032749">
    <property type="component" value="Chromosome"/>
</dbReference>
<dbReference type="InterPro" id="IPR011051">
    <property type="entry name" value="RmlC_Cupin_sf"/>
</dbReference>
<gene>
    <name evidence="1" type="ORF">OLEAN_C11280</name>
</gene>